<evidence type="ECO:0000313" key="1">
    <source>
        <dbReference type="EMBL" id="ODC04853.1"/>
    </source>
</evidence>
<evidence type="ECO:0008006" key="3">
    <source>
        <dbReference type="Google" id="ProtNLM"/>
    </source>
</evidence>
<sequence>MATFTAYDSTQHNDQHIADAVISNGLTLSAPIQYRYGEVRHFLDFVQNEDGSFVFDDNGLPVMNESRSSSISFYDGSLSALNIGAGLLISTGTATPAEENTSSSSGEPFDTTFGNEAPHEALQNALEEAFETRELTDTTSLTFTFNITDPSIKGIQFDAVFGSEEYPEFADSDYVDIGGIFVNGQNYGLFNGDPQQPLSILGDNIEAGNFIDNTEGVYPIEYDGFSPLLRITAPVQQGLNTVEIAIADTGDQIYDSALFFSNLHSTPYSGSGLATVIQPQPESTVIEDISGDQVFQLPEGYSGQLIFDPTKMGNDLIEAQSAFLQAILPIAAGELAHIDYDAQAQVLSLDTAFGTKTFEGLDQIKLSDVYAALDTQSGGKTYEAFSLLNAALGAAPDTDTLSLWVDKANNAANNTDLANQMIDYYTAGQGIETSALAGLLYQNLVHESAPAEATALLTSLVGEGNVFETQGDLLNFAATHDVNQQAVADTGLVGSIQLLNPDFFA</sequence>
<name>A0A1E2VD30_9GAMM</name>
<dbReference type="STRING" id="197479.BFW38_16255"/>
<evidence type="ECO:0000313" key="2">
    <source>
        <dbReference type="Proteomes" id="UP000094291"/>
    </source>
</evidence>
<protein>
    <recommendedName>
        <fullName evidence="3">DUF4214 domain-containing protein</fullName>
    </recommendedName>
</protein>
<dbReference type="NCBIfam" id="NF038133">
    <property type="entry name" value="choice_anch_L"/>
    <property type="match status" value="1"/>
</dbReference>
<accession>A0A1E2VD30</accession>
<dbReference type="RefSeq" id="WP_068999837.1">
    <property type="nucleotide sequence ID" value="NZ_MDTQ01000001.1"/>
</dbReference>
<keyword evidence="2" id="KW-1185">Reference proteome</keyword>
<dbReference type="EMBL" id="MDTQ01000001">
    <property type="protein sequence ID" value="ODC04853.1"/>
    <property type="molecule type" value="Genomic_DNA"/>
</dbReference>
<dbReference type="InterPro" id="IPR049804">
    <property type="entry name" value="Choice_anch_L"/>
</dbReference>
<dbReference type="Proteomes" id="UP000094291">
    <property type="component" value="Unassembled WGS sequence"/>
</dbReference>
<dbReference type="AlphaFoldDB" id="A0A1E2VD30"/>
<organism evidence="1 2">
    <name type="scientific">Terasakiispira papahanaumokuakeensis</name>
    <dbReference type="NCBI Taxonomy" id="197479"/>
    <lineage>
        <taxon>Bacteria</taxon>
        <taxon>Pseudomonadati</taxon>
        <taxon>Pseudomonadota</taxon>
        <taxon>Gammaproteobacteria</taxon>
        <taxon>Oceanospirillales</taxon>
        <taxon>Terasakiispira</taxon>
    </lineage>
</organism>
<reference evidence="1 2" key="1">
    <citation type="submission" date="2016-08" db="EMBL/GenBank/DDBJ databases">
        <authorList>
            <person name="Seilhamer J.J."/>
        </authorList>
    </citation>
    <scope>NUCLEOTIDE SEQUENCE [LARGE SCALE GENOMIC DNA]</scope>
    <source>
        <strain evidence="1 2">PH27A</strain>
    </source>
</reference>
<gene>
    <name evidence="1" type="ORF">BFW38_16255</name>
</gene>
<proteinExistence type="predicted"/>
<comment type="caution">
    <text evidence="1">The sequence shown here is derived from an EMBL/GenBank/DDBJ whole genome shotgun (WGS) entry which is preliminary data.</text>
</comment>
<dbReference type="OrthoDB" id="9782229at2"/>